<evidence type="ECO:0000256" key="2">
    <source>
        <dbReference type="ARBA" id="ARBA00004496"/>
    </source>
</evidence>
<proteinExistence type="inferred from homology"/>
<keyword evidence="7" id="KW-1185">Reference proteome</keyword>
<dbReference type="PANTHER" id="PTHR11097:SF14">
    <property type="entry name" value="EXOSOME COMPLEX COMPONENT RRP45"/>
    <property type="match status" value="1"/>
</dbReference>
<dbReference type="GO" id="GO:0035925">
    <property type="term" value="F:mRNA 3'-UTR AU-rich region binding"/>
    <property type="evidence" value="ECO:0007669"/>
    <property type="project" value="TreeGrafter"/>
</dbReference>
<dbReference type="GO" id="GO:0000467">
    <property type="term" value="P:exonucleolytic trimming to generate mature 3'-end of 5.8S rRNA from tricistronic rRNA transcript (SSU-rRNA, 5.8S rRNA, LSU-rRNA)"/>
    <property type="evidence" value="ECO:0007669"/>
    <property type="project" value="TreeGrafter"/>
</dbReference>
<evidence type="ECO:0000313" key="7">
    <source>
        <dbReference type="Proteomes" id="UP001057455"/>
    </source>
</evidence>
<reference evidence="6" key="1">
    <citation type="submission" date="2019-12" db="EMBL/GenBank/DDBJ databases">
        <title>Genome sequence of Babesia ovis.</title>
        <authorList>
            <person name="Yamagishi J."/>
            <person name="Sevinc F."/>
            <person name="Xuan X."/>
        </authorList>
    </citation>
    <scope>NUCLEOTIDE SEQUENCE</scope>
    <source>
        <strain evidence="6">Selcuk</strain>
    </source>
</reference>
<dbReference type="GO" id="GO:0034475">
    <property type="term" value="P:U4 snRNA 3'-end processing"/>
    <property type="evidence" value="ECO:0007669"/>
    <property type="project" value="TreeGrafter"/>
</dbReference>
<keyword evidence="4" id="KW-0963">Cytoplasm</keyword>
<dbReference type="AlphaFoldDB" id="A0A9W5TCG4"/>
<dbReference type="SUPFAM" id="SSF54211">
    <property type="entry name" value="Ribosomal protein S5 domain 2-like"/>
    <property type="match status" value="1"/>
</dbReference>
<comment type="caution">
    <text evidence="6">The sequence shown here is derived from an EMBL/GenBank/DDBJ whole genome shotgun (WGS) entry which is preliminary data.</text>
</comment>
<dbReference type="Gene3D" id="3.30.230.70">
    <property type="entry name" value="GHMP Kinase, N-terminal domain"/>
    <property type="match status" value="1"/>
</dbReference>
<dbReference type="EMBL" id="BLIY01000018">
    <property type="protein sequence ID" value="GFE55253.1"/>
    <property type="molecule type" value="Genomic_DNA"/>
</dbReference>
<feature type="domain" description="Exoribonuclease phosphorolytic" evidence="5">
    <location>
        <begin position="42"/>
        <end position="128"/>
    </location>
</feature>
<protein>
    <submittedName>
        <fullName evidence="6">Exosome complex component RRP45</fullName>
    </submittedName>
</protein>
<dbReference type="InterPro" id="IPR027408">
    <property type="entry name" value="PNPase/RNase_PH_dom_sf"/>
</dbReference>
<organism evidence="6 7">
    <name type="scientific">Babesia ovis</name>
    <dbReference type="NCBI Taxonomy" id="5869"/>
    <lineage>
        <taxon>Eukaryota</taxon>
        <taxon>Sar</taxon>
        <taxon>Alveolata</taxon>
        <taxon>Apicomplexa</taxon>
        <taxon>Aconoidasida</taxon>
        <taxon>Piroplasmida</taxon>
        <taxon>Babesiidae</taxon>
        <taxon>Babesia</taxon>
    </lineage>
</organism>
<dbReference type="OrthoDB" id="10264038at2759"/>
<dbReference type="GO" id="GO:0000177">
    <property type="term" value="C:cytoplasmic exosome (RNase complex)"/>
    <property type="evidence" value="ECO:0007669"/>
    <property type="project" value="TreeGrafter"/>
</dbReference>
<dbReference type="GO" id="GO:0034476">
    <property type="term" value="P:U5 snRNA 3'-end processing"/>
    <property type="evidence" value="ECO:0007669"/>
    <property type="project" value="TreeGrafter"/>
</dbReference>
<dbReference type="GO" id="GO:0034473">
    <property type="term" value="P:U1 snRNA 3'-end processing"/>
    <property type="evidence" value="ECO:0007669"/>
    <property type="project" value="TreeGrafter"/>
</dbReference>
<comment type="similarity">
    <text evidence="3">Belongs to the RNase PH family.</text>
</comment>
<accession>A0A9W5TCG4</accession>
<dbReference type="InterPro" id="IPR050590">
    <property type="entry name" value="Exosome_comp_Rrp42_subfam"/>
</dbReference>
<dbReference type="InterPro" id="IPR020568">
    <property type="entry name" value="Ribosomal_Su5_D2-typ_SF"/>
</dbReference>
<sequence>MKSLNIEQIEFLQLTNADNSTRSIAEKAIALGKRIDGRRLTQMRNIKVEELGTSGNVFVSLGNTVVFAAIAAEIVDPNLEHPTEGILLFNLELSPMCSTSYEPGKQMEQEQELSYALEKIYKEAGVIDVESLCIVAAKHVSPDIDAFECILI</sequence>
<dbReference type="GO" id="GO:0071028">
    <property type="term" value="P:nuclear mRNA surveillance"/>
    <property type="evidence" value="ECO:0007669"/>
    <property type="project" value="TreeGrafter"/>
</dbReference>
<gene>
    <name evidence="6" type="ORF">BaOVIS_026570</name>
</gene>
<dbReference type="GO" id="GO:0016075">
    <property type="term" value="P:rRNA catabolic process"/>
    <property type="evidence" value="ECO:0007669"/>
    <property type="project" value="TreeGrafter"/>
</dbReference>
<dbReference type="GO" id="GO:0000176">
    <property type="term" value="C:nuclear exosome (RNase complex)"/>
    <property type="evidence" value="ECO:0007669"/>
    <property type="project" value="TreeGrafter"/>
</dbReference>
<dbReference type="PANTHER" id="PTHR11097">
    <property type="entry name" value="EXOSOME COMPLEX EXONUCLEASE RIBOSOMAL RNA PROCESSING PROTEIN"/>
    <property type="match status" value="1"/>
</dbReference>
<dbReference type="Proteomes" id="UP001057455">
    <property type="component" value="Unassembled WGS sequence"/>
</dbReference>
<dbReference type="GO" id="GO:0071035">
    <property type="term" value="P:nuclear polyadenylation-dependent rRNA catabolic process"/>
    <property type="evidence" value="ECO:0007669"/>
    <property type="project" value="TreeGrafter"/>
</dbReference>
<evidence type="ECO:0000259" key="5">
    <source>
        <dbReference type="Pfam" id="PF01138"/>
    </source>
</evidence>
<dbReference type="Pfam" id="PF01138">
    <property type="entry name" value="RNase_PH"/>
    <property type="match status" value="1"/>
</dbReference>
<evidence type="ECO:0000313" key="6">
    <source>
        <dbReference type="EMBL" id="GFE55253.1"/>
    </source>
</evidence>
<evidence type="ECO:0000256" key="4">
    <source>
        <dbReference type="ARBA" id="ARBA00022490"/>
    </source>
</evidence>
<evidence type="ECO:0000256" key="1">
    <source>
        <dbReference type="ARBA" id="ARBA00004123"/>
    </source>
</evidence>
<dbReference type="InterPro" id="IPR001247">
    <property type="entry name" value="ExoRNase_PH_dom1"/>
</dbReference>
<name>A0A9W5TCG4_BABOV</name>
<dbReference type="GO" id="GO:0071038">
    <property type="term" value="P:TRAMP-dependent tRNA surveillance pathway"/>
    <property type="evidence" value="ECO:0007669"/>
    <property type="project" value="TreeGrafter"/>
</dbReference>
<comment type="subcellular location">
    <subcellularLocation>
        <location evidence="2">Cytoplasm</location>
    </subcellularLocation>
    <subcellularLocation>
        <location evidence="1">Nucleus</location>
    </subcellularLocation>
</comment>
<evidence type="ECO:0000256" key="3">
    <source>
        <dbReference type="ARBA" id="ARBA00006678"/>
    </source>
</evidence>